<evidence type="ECO:0000256" key="1">
    <source>
        <dbReference type="SAM" id="MobiDB-lite"/>
    </source>
</evidence>
<feature type="region of interest" description="Disordered" evidence="1">
    <location>
        <begin position="141"/>
        <end position="201"/>
    </location>
</feature>
<dbReference type="OrthoDB" id="3244253at2759"/>
<evidence type="ECO:0000256" key="2">
    <source>
        <dbReference type="SAM" id="Phobius"/>
    </source>
</evidence>
<dbReference type="Proteomes" id="UP000297245">
    <property type="component" value="Unassembled WGS sequence"/>
</dbReference>
<feature type="compositionally biased region" description="Low complexity" evidence="1">
    <location>
        <begin position="184"/>
        <end position="193"/>
    </location>
</feature>
<feature type="transmembrane region" description="Helical" evidence="2">
    <location>
        <begin position="35"/>
        <end position="56"/>
    </location>
</feature>
<gene>
    <name evidence="3" type="ORF">K435DRAFT_772364</name>
</gene>
<reference evidence="3 4" key="1">
    <citation type="journal article" date="2019" name="Nat. Ecol. Evol.">
        <title>Megaphylogeny resolves global patterns of mushroom evolution.</title>
        <authorList>
            <person name="Varga T."/>
            <person name="Krizsan K."/>
            <person name="Foldi C."/>
            <person name="Dima B."/>
            <person name="Sanchez-Garcia M."/>
            <person name="Sanchez-Ramirez S."/>
            <person name="Szollosi G.J."/>
            <person name="Szarkandi J.G."/>
            <person name="Papp V."/>
            <person name="Albert L."/>
            <person name="Andreopoulos W."/>
            <person name="Angelini C."/>
            <person name="Antonin V."/>
            <person name="Barry K.W."/>
            <person name="Bougher N.L."/>
            <person name="Buchanan P."/>
            <person name="Buyck B."/>
            <person name="Bense V."/>
            <person name="Catcheside P."/>
            <person name="Chovatia M."/>
            <person name="Cooper J."/>
            <person name="Damon W."/>
            <person name="Desjardin D."/>
            <person name="Finy P."/>
            <person name="Geml J."/>
            <person name="Haridas S."/>
            <person name="Hughes K."/>
            <person name="Justo A."/>
            <person name="Karasinski D."/>
            <person name="Kautmanova I."/>
            <person name="Kiss B."/>
            <person name="Kocsube S."/>
            <person name="Kotiranta H."/>
            <person name="LaButti K.M."/>
            <person name="Lechner B.E."/>
            <person name="Liimatainen K."/>
            <person name="Lipzen A."/>
            <person name="Lukacs Z."/>
            <person name="Mihaltcheva S."/>
            <person name="Morgado L.N."/>
            <person name="Niskanen T."/>
            <person name="Noordeloos M.E."/>
            <person name="Ohm R.A."/>
            <person name="Ortiz-Santana B."/>
            <person name="Ovrebo C."/>
            <person name="Racz N."/>
            <person name="Riley R."/>
            <person name="Savchenko A."/>
            <person name="Shiryaev A."/>
            <person name="Soop K."/>
            <person name="Spirin V."/>
            <person name="Szebenyi C."/>
            <person name="Tomsovsky M."/>
            <person name="Tulloss R.E."/>
            <person name="Uehling J."/>
            <person name="Grigoriev I.V."/>
            <person name="Vagvolgyi C."/>
            <person name="Papp T."/>
            <person name="Martin F.M."/>
            <person name="Miettinen O."/>
            <person name="Hibbett D.S."/>
            <person name="Nagy L.G."/>
        </authorList>
    </citation>
    <scope>NUCLEOTIDE SEQUENCE [LARGE SCALE GENOMIC DNA]</scope>
    <source>
        <strain evidence="3 4">CBS 962.96</strain>
    </source>
</reference>
<evidence type="ECO:0000313" key="4">
    <source>
        <dbReference type="Proteomes" id="UP000297245"/>
    </source>
</evidence>
<dbReference type="EMBL" id="ML179036">
    <property type="protein sequence ID" value="THV08058.1"/>
    <property type="molecule type" value="Genomic_DNA"/>
</dbReference>
<keyword evidence="2" id="KW-0472">Membrane</keyword>
<evidence type="ECO:0000313" key="3">
    <source>
        <dbReference type="EMBL" id="THV08058.1"/>
    </source>
</evidence>
<feature type="compositionally biased region" description="Polar residues" evidence="1">
    <location>
        <begin position="219"/>
        <end position="273"/>
    </location>
</feature>
<accession>A0A4S8MXF6</accession>
<dbReference type="AlphaFoldDB" id="A0A4S8MXF6"/>
<proteinExistence type="predicted"/>
<feature type="region of interest" description="Disordered" evidence="1">
    <location>
        <begin position="215"/>
        <end position="279"/>
    </location>
</feature>
<organism evidence="3 4">
    <name type="scientific">Dendrothele bispora (strain CBS 962.96)</name>
    <dbReference type="NCBI Taxonomy" id="1314807"/>
    <lineage>
        <taxon>Eukaryota</taxon>
        <taxon>Fungi</taxon>
        <taxon>Dikarya</taxon>
        <taxon>Basidiomycota</taxon>
        <taxon>Agaricomycotina</taxon>
        <taxon>Agaricomycetes</taxon>
        <taxon>Agaricomycetidae</taxon>
        <taxon>Agaricales</taxon>
        <taxon>Agaricales incertae sedis</taxon>
        <taxon>Dendrothele</taxon>
    </lineage>
</organism>
<keyword evidence="2" id="KW-1133">Transmembrane helix</keyword>
<name>A0A4S8MXF6_DENBC</name>
<keyword evidence="2" id="KW-0812">Transmembrane</keyword>
<protein>
    <submittedName>
        <fullName evidence="3">Uncharacterized protein</fullName>
    </submittedName>
</protein>
<sequence>MSPVNVLVGATTTTVVIHQPTTASTSSTQVNTIPVAAIAGGTVGGVVLALIILWAWQVWGRSIKRTDAKKKKETDALRITKQNTMRNAYAFSNPHSHSYKPLFWPPSDAKVKFATPDRSESPNMKSKGLMMPREVVPVITKPKPLRSSGGGDSSKSPETEIPAPTMTEIKPPAPARIPRNSPNTTRTARTTTACSTGSAEERVKQSAFHSLITALGSDAGQNTPRTSQLSGTNRLSTTSNWSWFSRSTRGTQSRNSQATSASAYSQPDASLSNDVGVAY</sequence>
<keyword evidence="4" id="KW-1185">Reference proteome</keyword>
<feature type="non-terminal residue" evidence="3">
    <location>
        <position position="1"/>
    </location>
</feature>